<gene>
    <name evidence="1" type="ORF">EZS28_027865</name>
</gene>
<dbReference type="AlphaFoldDB" id="A0A5J4V1M1"/>
<evidence type="ECO:0000313" key="1">
    <source>
        <dbReference type="EMBL" id="KAA6376608.1"/>
    </source>
</evidence>
<dbReference type="EMBL" id="SNRW01010410">
    <property type="protein sequence ID" value="KAA6376608.1"/>
    <property type="molecule type" value="Genomic_DNA"/>
</dbReference>
<protein>
    <submittedName>
        <fullName evidence="1">Uncharacterized protein</fullName>
    </submittedName>
</protein>
<sequence length="562" mass="62108">ATTHSKTAIATLKNCTSKYGGGMLIINMESEDLTHFAGNFTFENCSAQLSGGGLFIESASNSTIQIDNFTFNKCSSGSGGGIFLSLIKDSEQFINGGQFINCAASIYGGGISVSFTNNSKLILDKLCEFNKCVCTGCGGAIYANINYSLPFQFNISDTLIQECGAKADTIQTSPTGYGGGIFLTGTGDYDPSTESLDFRGMNINGNFADCGGQSLYVVMPNIIELCESGLIKEYIRGNYSDQYSDYEEIEGISADQITFNSLSLESVQQQQAPLQQYWVYISILTKVTATLNMSDDNPLLIKLEGYNMIEGQFTVKIVELGQINDGSTIPINIEGDPQSLQTASFIIIQFEWFNYDLKNYGIFVSNDGRIFTGINGRQDQAYPLEVILIKLEIPNITKAQATLNVSNVNQLLLINLEGYNMIVGQFNNNNQINSISNYDFEIIYPPDDGSTIPINIEGDPQKSNLQQIDSSLHWEQQNQLSGSEKDIDPQLKKDPPIYPERRLLVDCLFVTFALIEDAKIQYYQTIREFWEQRVKVASSHSGILSFTNTIVAQFRIKFAVVD</sequence>
<dbReference type="InterPro" id="IPR011050">
    <property type="entry name" value="Pectin_lyase_fold/virulence"/>
</dbReference>
<name>A0A5J4V1M1_9EUKA</name>
<organism evidence="1 2">
    <name type="scientific">Streblomastix strix</name>
    <dbReference type="NCBI Taxonomy" id="222440"/>
    <lineage>
        <taxon>Eukaryota</taxon>
        <taxon>Metamonada</taxon>
        <taxon>Preaxostyla</taxon>
        <taxon>Oxymonadida</taxon>
        <taxon>Streblomastigidae</taxon>
        <taxon>Streblomastix</taxon>
    </lineage>
</organism>
<accession>A0A5J4V1M1</accession>
<reference evidence="1 2" key="1">
    <citation type="submission" date="2019-03" db="EMBL/GenBank/DDBJ databases">
        <title>Single cell metagenomics reveals metabolic interactions within the superorganism composed of flagellate Streblomastix strix and complex community of Bacteroidetes bacteria on its surface.</title>
        <authorList>
            <person name="Treitli S.C."/>
            <person name="Kolisko M."/>
            <person name="Husnik F."/>
            <person name="Keeling P."/>
            <person name="Hampl V."/>
        </authorList>
    </citation>
    <scope>NUCLEOTIDE SEQUENCE [LARGE SCALE GENOMIC DNA]</scope>
    <source>
        <strain evidence="1">ST1C</strain>
    </source>
</reference>
<feature type="non-terminal residue" evidence="1">
    <location>
        <position position="1"/>
    </location>
</feature>
<evidence type="ECO:0000313" key="2">
    <source>
        <dbReference type="Proteomes" id="UP000324800"/>
    </source>
</evidence>
<dbReference type="SUPFAM" id="SSF51126">
    <property type="entry name" value="Pectin lyase-like"/>
    <property type="match status" value="1"/>
</dbReference>
<proteinExistence type="predicted"/>
<dbReference type="Proteomes" id="UP000324800">
    <property type="component" value="Unassembled WGS sequence"/>
</dbReference>
<comment type="caution">
    <text evidence="1">The sequence shown here is derived from an EMBL/GenBank/DDBJ whole genome shotgun (WGS) entry which is preliminary data.</text>
</comment>